<accession>A0A917E5Z3</accession>
<keyword evidence="4" id="KW-1185">Reference proteome</keyword>
<evidence type="ECO:0000259" key="2">
    <source>
        <dbReference type="Pfam" id="PF00561"/>
    </source>
</evidence>
<keyword evidence="1" id="KW-0812">Transmembrane</keyword>
<keyword evidence="3" id="KW-0378">Hydrolase</keyword>
<dbReference type="GO" id="GO:0016020">
    <property type="term" value="C:membrane"/>
    <property type="evidence" value="ECO:0007669"/>
    <property type="project" value="TreeGrafter"/>
</dbReference>
<dbReference type="Gene3D" id="3.40.50.1820">
    <property type="entry name" value="alpha/beta hydrolase"/>
    <property type="match status" value="1"/>
</dbReference>
<evidence type="ECO:0000313" key="3">
    <source>
        <dbReference type="EMBL" id="GGE08045.1"/>
    </source>
</evidence>
<sequence length="288" mass="31534">MATAPVEPRPAKSRWPRRLAWGLAIILLAFGILFLALRTPDIPVAELRAKYGSPASQYVTLAPGMQVHLRDEGPRDGFPIVLLHGSSASLHTWEPWVSRLKDKYRVISFDFPAHGLSGPIPSHDYSAQSYVDITRKVADHLGLTRFALAGNSMGGGVAWRYTAAHPDKVAALILIDASGQPKSAGASRPLGFRIIGMPIVRDLAAIITPRRMIETSFKQTISVQSIATPAMIDRYWELLRYPGNRKATLERFAAARPADDTASLRTITAPTLMLWGREDHLIPVSSAA</sequence>
<evidence type="ECO:0000256" key="1">
    <source>
        <dbReference type="SAM" id="Phobius"/>
    </source>
</evidence>
<comment type="caution">
    <text evidence="3">The sequence shown here is derived from an EMBL/GenBank/DDBJ whole genome shotgun (WGS) entry which is preliminary data.</text>
</comment>
<dbReference type="PANTHER" id="PTHR43798">
    <property type="entry name" value="MONOACYLGLYCEROL LIPASE"/>
    <property type="match status" value="1"/>
</dbReference>
<dbReference type="InterPro" id="IPR050266">
    <property type="entry name" value="AB_hydrolase_sf"/>
</dbReference>
<reference evidence="3" key="2">
    <citation type="submission" date="2020-09" db="EMBL/GenBank/DDBJ databases">
        <authorList>
            <person name="Sun Q."/>
            <person name="Zhou Y."/>
        </authorList>
    </citation>
    <scope>NUCLEOTIDE SEQUENCE</scope>
    <source>
        <strain evidence="3">CGMCC 1.15519</strain>
    </source>
</reference>
<reference evidence="3" key="1">
    <citation type="journal article" date="2014" name="Int. J. Syst. Evol. Microbiol.">
        <title>Complete genome sequence of Corynebacterium casei LMG S-19264T (=DSM 44701T), isolated from a smear-ripened cheese.</title>
        <authorList>
            <consortium name="US DOE Joint Genome Institute (JGI-PGF)"/>
            <person name="Walter F."/>
            <person name="Albersmeier A."/>
            <person name="Kalinowski J."/>
            <person name="Ruckert C."/>
        </authorList>
    </citation>
    <scope>NUCLEOTIDE SEQUENCE</scope>
    <source>
        <strain evidence="3">CGMCC 1.15519</strain>
    </source>
</reference>
<dbReference type="GO" id="GO:0016787">
    <property type="term" value="F:hydrolase activity"/>
    <property type="evidence" value="ECO:0007669"/>
    <property type="project" value="UniProtKB-KW"/>
</dbReference>
<dbReference type="AlphaFoldDB" id="A0A917E5Z3"/>
<feature type="domain" description="AB hydrolase-1" evidence="2">
    <location>
        <begin position="79"/>
        <end position="285"/>
    </location>
</feature>
<gene>
    <name evidence="3" type="ORF">GCM10011529_13080</name>
</gene>
<dbReference type="PRINTS" id="PR00111">
    <property type="entry name" value="ABHYDROLASE"/>
</dbReference>
<dbReference type="Proteomes" id="UP000635071">
    <property type="component" value="Unassembled WGS sequence"/>
</dbReference>
<dbReference type="SUPFAM" id="SSF53474">
    <property type="entry name" value="alpha/beta-Hydrolases"/>
    <property type="match status" value="1"/>
</dbReference>
<feature type="transmembrane region" description="Helical" evidence="1">
    <location>
        <begin position="19"/>
        <end position="37"/>
    </location>
</feature>
<evidence type="ECO:0000313" key="4">
    <source>
        <dbReference type="Proteomes" id="UP000635071"/>
    </source>
</evidence>
<protein>
    <submittedName>
        <fullName evidence="3">Alpha/beta hydrolase</fullName>
    </submittedName>
</protein>
<dbReference type="EMBL" id="BMJM01000003">
    <property type="protein sequence ID" value="GGE08045.1"/>
    <property type="molecule type" value="Genomic_DNA"/>
</dbReference>
<dbReference type="Pfam" id="PF00561">
    <property type="entry name" value="Abhydrolase_1"/>
    <property type="match status" value="1"/>
</dbReference>
<proteinExistence type="predicted"/>
<name>A0A917E5Z3_9SPHN</name>
<keyword evidence="1" id="KW-1133">Transmembrane helix</keyword>
<dbReference type="PANTHER" id="PTHR43798:SF33">
    <property type="entry name" value="HYDROLASE, PUTATIVE (AFU_ORTHOLOGUE AFUA_2G14860)-RELATED"/>
    <property type="match status" value="1"/>
</dbReference>
<dbReference type="InterPro" id="IPR029058">
    <property type="entry name" value="AB_hydrolase_fold"/>
</dbReference>
<dbReference type="InterPro" id="IPR000073">
    <property type="entry name" value="AB_hydrolase_1"/>
</dbReference>
<keyword evidence="1" id="KW-0472">Membrane</keyword>
<dbReference type="RefSeq" id="WP_188762120.1">
    <property type="nucleotide sequence ID" value="NZ_BMJM01000003.1"/>
</dbReference>
<organism evidence="3 4">
    <name type="scientific">Sandarakinorhabdus glacialis</name>
    <dbReference type="NCBI Taxonomy" id="1614636"/>
    <lineage>
        <taxon>Bacteria</taxon>
        <taxon>Pseudomonadati</taxon>
        <taxon>Pseudomonadota</taxon>
        <taxon>Alphaproteobacteria</taxon>
        <taxon>Sphingomonadales</taxon>
        <taxon>Sphingosinicellaceae</taxon>
        <taxon>Sandarakinorhabdus</taxon>
    </lineage>
</organism>